<name>A0ABW7MKN0_9FLAO</name>
<organism evidence="1 2">
    <name type="scientific">Gaetbulibacter aquiaggeris</name>
    <dbReference type="NCBI Taxonomy" id="1735373"/>
    <lineage>
        <taxon>Bacteria</taxon>
        <taxon>Pseudomonadati</taxon>
        <taxon>Bacteroidota</taxon>
        <taxon>Flavobacteriia</taxon>
        <taxon>Flavobacteriales</taxon>
        <taxon>Flavobacteriaceae</taxon>
        <taxon>Gaetbulibacter</taxon>
    </lineage>
</organism>
<dbReference type="InterPro" id="IPR021958">
    <property type="entry name" value="DUF3575"/>
</dbReference>
<sequence length="238" mass="27214">MKHTLFFILFIIFAPLVFCQENREVKNEVGLFISDLINGTYSFTYERAMGKHISVGLGFGIKADDGFIKFSGLDTDNIKTADISYTGFKITPEVRYYIHQKGNAMFTGFYFGAYTRLVNYKTDLSGIYIDSQDVSHYFLYKGDIDVNSVGFMIGYKLPVTNHLKIDFLIAGPGAGYFTFKLKDVIPPPDEFYDDLNSALEKYSFLDFLNADFQFKKTNLKEKLTLPSFRYGLSVTYSF</sequence>
<dbReference type="EMBL" id="JBAWKC010000001">
    <property type="protein sequence ID" value="MFH6767204.1"/>
    <property type="molecule type" value="Genomic_DNA"/>
</dbReference>
<evidence type="ECO:0000313" key="2">
    <source>
        <dbReference type="Proteomes" id="UP001610104"/>
    </source>
</evidence>
<accession>A0ABW7MKN0</accession>
<gene>
    <name evidence="1" type="ORF">V8G56_00530</name>
</gene>
<dbReference type="Proteomes" id="UP001610104">
    <property type="component" value="Unassembled WGS sequence"/>
</dbReference>
<protein>
    <submittedName>
        <fullName evidence="1">DUF3575 domain-containing protein</fullName>
    </submittedName>
</protein>
<dbReference type="RefSeq" id="WP_395436483.1">
    <property type="nucleotide sequence ID" value="NZ_JBAWKC010000001.1"/>
</dbReference>
<proteinExistence type="predicted"/>
<dbReference type="Pfam" id="PF12099">
    <property type="entry name" value="DUF3575"/>
    <property type="match status" value="1"/>
</dbReference>
<keyword evidence="2" id="KW-1185">Reference proteome</keyword>
<evidence type="ECO:0000313" key="1">
    <source>
        <dbReference type="EMBL" id="MFH6767204.1"/>
    </source>
</evidence>
<comment type="caution">
    <text evidence="1">The sequence shown here is derived from an EMBL/GenBank/DDBJ whole genome shotgun (WGS) entry which is preliminary data.</text>
</comment>
<reference evidence="1 2" key="1">
    <citation type="submission" date="2024-02" db="EMBL/GenBank/DDBJ databases">
        <title>A Gaetbulibacter species isolated from tidal flats and genomic insights of their niches.</title>
        <authorList>
            <person name="Ye Y."/>
        </authorList>
    </citation>
    <scope>NUCLEOTIDE SEQUENCE [LARGE SCALE GENOMIC DNA]</scope>
    <source>
        <strain evidence="1 2">KEM-8</strain>
    </source>
</reference>